<evidence type="ECO:0000256" key="1">
    <source>
        <dbReference type="SAM" id="Phobius"/>
    </source>
</evidence>
<keyword evidence="1" id="KW-1133">Transmembrane helix</keyword>
<feature type="transmembrane region" description="Helical" evidence="1">
    <location>
        <begin position="7"/>
        <end position="26"/>
    </location>
</feature>
<organism evidence="2 3">
    <name type="scientific">Celerinatantimonas yamalensis</name>
    <dbReference type="NCBI Taxonomy" id="559956"/>
    <lineage>
        <taxon>Bacteria</taxon>
        <taxon>Pseudomonadati</taxon>
        <taxon>Pseudomonadota</taxon>
        <taxon>Gammaproteobacteria</taxon>
        <taxon>Celerinatantimonadaceae</taxon>
        <taxon>Celerinatantimonas</taxon>
    </lineage>
</organism>
<dbReference type="PANTHER" id="PTHR30441:SF4">
    <property type="entry name" value="PROTEIN ASMA"/>
    <property type="match status" value="1"/>
</dbReference>
<name>A0ABW9GBD3_9GAMM</name>
<dbReference type="Proteomes" id="UP001629953">
    <property type="component" value="Unassembled WGS sequence"/>
</dbReference>
<comment type="caution">
    <text evidence="2">The sequence shown here is derived from an EMBL/GenBank/DDBJ whole genome shotgun (WGS) entry which is preliminary data.</text>
</comment>
<keyword evidence="3" id="KW-1185">Reference proteome</keyword>
<dbReference type="RefSeq" id="WP_408624347.1">
    <property type="nucleotide sequence ID" value="NZ_JBEQCT010000006.1"/>
</dbReference>
<keyword evidence="1" id="KW-0472">Membrane</keyword>
<evidence type="ECO:0000313" key="3">
    <source>
        <dbReference type="Proteomes" id="UP001629953"/>
    </source>
</evidence>
<dbReference type="PANTHER" id="PTHR30441">
    <property type="entry name" value="DUF748 DOMAIN-CONTAINING PROTEIN"/>
    <property type="match status" value="1"/>
</dbReference>
<gene>
    <name evidence="2" type="ORF">ABUE30_13600</name>
</gene>
<reference evidence="2 3" key="1">
    <citation type="journal article" date="2013" name="Int. J. Syst. Evol. Microbiol.">
        <title>Celerinatantimonas yamalensis sp. nov., a cold-adapted diazotrophic bacterium from a cold permafrost brine.</title>
        <authorList>
            <person name="Shcherbakova V."/>
            <person name="Chuvilskaya N."/>
            <person name="Rivkina E."/>
            <person name="Demidov N."/>
            <person name="Uchaeva V."/>
            <person name="Suetin S."/>
            <person name="Suzina N."/>
            <person name="Gilichinsky D."/>
        </authorList>
    </citation>
    <scope>NUCLEOTIDE SEQUENCE [LARGE SCALE GENOMIC DNA]</scope>
    <source>
        <strain evidence="2 3">C7</strain>
    </source>
</reference>
<dbReference type="EMBL" id="JBEQCT010000006">
    <property type="protein sequence ID" value="MFM2486081.1"/>
    <property type="molecule type" value="Genomic_DNA"/>
</dbReference>
<accession>A0ABW9GBD3</accession>
<proteinExistence type="predicted"/>
<dbReference type="InterPro" id="IPR052894">
    <property type="entry name" value="AsmA-related"/>
</dbReference>
<evidence type="ECO:0000313" key="2">
    <source>
        <dbReference type="EMBL" id="MFM2486081.1"/>
    </source>
</evidence>
<keyword evidence="1" id="KW-0812">Transmembrane</keyword>
<protein>
    <submittedName>
        <fullName evidence="2">AsmA-like C-terminal region-containing protein</fullName>
    </submittedName>
</protein>
<sequence length="718" mass="79876">MRLFRDILAIFVLLLVAALTFVIFAFNPDRYQAQIEQWAATQGWQLRYQRSFWQISSPFSWHLDHVVLARRGVMTLSADQLDLSLSPKALFSRQLDISQLNLNQAQFKMALQPAAYQLPQLPWIKHIQVQQLNLKQASLSWLKPDGKTQLALNNADLQLSHWQIERSGTVRPTWRLRGVASDLDYNGDQLSQPQWSIQATGDQRWRIENASFQWAQGQIRASGQLHQQQLQLSDVAIDNVKYQPAQLSAALLPHWPAGIHSLQIDHLELNGFNLQSTLNNQPLVLNNISGSADQLHIVPQQPSLLSGNFSLSVNNLLVNQLPVQQFQLTGQLNGQSAELSQFSGQLQPGTFQASLNYQWQGKTPQLNIQSAQLDNATLSLSTAMLAETKQWLQRWPLTVAIDQANIDHGKLFAYFANQSLSIPQLTLTTSHITPLKAGHWQTIAALWQPKSSLFIQAPNLAYQGVVFSNVSADMGPNDKQPITQIHLYGELPQGQLQWDGTLDPQTPGKPWQGKLSALILDVSPLAQFTGNAGFKLGGDLELTGQLNGELGSGFTQLQGQLHATSTQLAFNRDLTPLLKQLLNDPKTTLPAHRQLLIDGVSALWNAPNAIPEGTTVFNQLQLNAHIDDGVLQLDQTNVASSPYNWLLSGQIDLASHQYNALGIGITDGRCVLLNRIVDGPWDNPQIRIDHYQLAQSYLPQRDQFISDSQSSGVCNDHG</sequence>